<evidence type="ECO:0000313" key="2">
    <source>
        <dbReference type="EMBL" id="CAI0439745.1"/>
    </source>
</evidence>
<dbReference type="PANTHER" id="PTHR38223:SF4">
    <property type="match status" value="1"/>
</dbReference>
<organism evidence="2 3">
    <name type="scientific">Linum tenue</name>
    <dbReference type="NCBI Taxonomy" id="586396"/>
    <lineage>
        <taxon>Eukaryota</taxon>
        <taxon>Viridiplantae</taxon>
        <taxon>Streptophyta</taxon>
        <taxon>Embryophyta</taxon>
        <taxon>Tracheophyta</taxon>
        <taxon>Spermatophyta</taxon>
        <taxon>Magnoliopsida</taxon>
        <taxon>eudicotyledons</taxon>
        <taxon>Gunneridae</taxon>
        <taxon>Pentapetalae</taxon>
        <taxon>rosids</taxon>
        <taxon>fabids</taxon>
        <taxon>Malpighiales</taxon>
        <taxon>Linaceae</taxon>
        <taxon>Linum</taxon>
    </lineage>
</organism>
<feature type="region of interest" description="Disordered" evidence="1">
    <location>
        <begin position="21"/>
        <end position="79"/>
    </location>
</feature>
<name>A0AAV0M027_9ROSI</name>
<sequence>MAGLQYNFFPTDFFYPRPKSVAGATDAGQTSSLPIVNRPDGASAAAADRPTSLVVHNNGNKPATAVEYKRKKKYNHLDG</sequence>
<dbReference type="EMBL" id="CAMGYJ010000006">
    <property type="protein sequence ID" value="CAI0439745.1"/>
    <property type="molecule type" value="Genomic_DNA"/>
</dbReference>
<proteinExistence type="predicted"/>
<keyword evidence="3" id="KW-1185">Reference proteome</keyword>
<evidence type="ECO:0000256" key="1">
    <source>
        <dbReference type="SAM" id="MobiDB-lite"/>
    </source>
</evidence>
<reference evidence="2" key="1">
    <citation type="submission" date="2022-08" db="EMBL/GenBank/DDBJ databases">
        <authorList>
            <person name="Gutierrez-Valencia J."/>
        </authorList>
    </citation>
    <scope>NUCLEOTIDE SEQUENCE</scope>
</reference>
<evidence type="ECO:0000313" key="3">
    <source>
        <dbReference type="Proteomes" id="UP001154282"/>
    </source>
</evidence>
<dbReference type="Proteomes" id="UP001154282">
    <property type="component" value="Unassembled WGS sequence"/>
</dbReference>
<dbReference type="PANTHER" id="PTHR38223">
    <property type="match status" value="1"/>
</dbReference>
<accession>A0AAV0M027</accession>
<dbReference type="AlphaFoldDB" id="A0AAV0M027"/>
<comment type="caution">
    <text evidence="2">The sequence shown here is derived from an EMBL/GenBank/DDBJ whole genome shotgun (WGS) entry which is preliminary data.</text>
</comment>
<gene>
    <name evidence="2" type="ORF">LITE_LOCUS26260</name>
</gene>
<protein>
    <submittedName>
        <fullName evidence="2">Uncharacterized protein</fullName>
    </submittedName>
</protein>
<feature type="compositionally biased region" description="Basic residues" evidence="1">
    <location>
        <begin position="69"/>
        <end position="79"/>
    </location>
</feature>